<name>A0A2T4G7N0_9PSED</name>
<keyword evidence="5 6" id="KW-0472">Membrane</keyword>
<comment type="subcellular location">
    <subcellularLocation>
        <location evidence="1">Cell membrane</location>
        <topology evidence="1">Multi-pass membrane protein</topology>
    </subcellularLocation>
</comment>
<feature type="transmembrane region" description="Helical" evidence="6">
    <location>
        <begin position="146"/>
        <end position="166"/>
    </location>
</feature>
<sequence length="208" mass="22157">MFELTALITYIAVVIGLFLIPGPAVLLVITRTVQGGRQAGIATGLGVATGDLIHTLGAALGLSAILMTSATAFNLVKWAGACYLVYLGVRAFMAKTSTYARADLPQVTPTQAFFQAVGAEVLNPKTAIFFLAFLPQFVHPQSGSSLLQFVVLGLIFSGLSAVYTSLISLSIRPLSRMIKGLARLRRWEGKIIGTLFMGLGLKIALQQR</sequence>
<keyword evidence="3 6" id="KW-0812">Transmembrane</keyword>
<dbReference type="Proteomes" id="UP000095081">
    <property type="component" value="Unassembled WGS sequence"/>
</dbReference>
<evidence type="ECO:0000256" key="3">
    <source>
        <dbReference type="ARBA" id="ARBA00022692"/>
    </source>
</evidence>
<dbReference type="Proteomes" id="UP000240571">
    <property type="component" value="Unassembled WGS sequence"/>
</dbReference>
<dbReference type="Pfam" id="PF01810">
    <property type="entry name" value="LysE"/>
    <property type="match status" value="1"/>
</dbReference>
<dbReference type="InterPro" id="IPR001123">
    <property type="entry name" value="LeuE-type"/>
</dbReference>
<evidence type="ECO:0000256" key="5">
    <source>
        <dbReference type="ARBA" id="ARBA00023136"/>
    </source>
</evidence>
<evidence type="ECO:0000256" key="4">
    <source>
        <dbReference type="ARBA" id="ARBA00022989"/>
    </source>
</evidence>
<evidence type="ECO:0000313" key="8">
    <source>
        <dbReference type="EMBL" id="PTC31656.1"/>
    </source>
</evidence>
<evidence type="ECO:0000313" key="7">
    <source>
        <dbReference type="EMBL" id="OCW27173.1"/>
    </source>
</evidence>
<dbReference type="EMBL" id="MAUE01000017">
    <property type="protein sequence ID" value="OCW27173.1"/>
    <property type="molecule type" value="Genomic_DNA"/>
</dbReference>
<dbReference type="GO" id="GO:0015171">
    <property type="term" value="F:amino acid transmembrane transporter activity"/>
    <property type="evidence" value="ECO:0007669"/>
    <property type="project" value="TreeGrafter"/>
</dbReference>
<reference evidence="7 9" key="1">
    <citation type="submission" date="2016-06" db="EMBL/GenBank/DDBJ databases">
        <title>Draft genome sequence of Pseudomonas sp. S1E40, a novel strain antagonistic activity to fungal plant pathogen.</title>
        <authorList>
            <person name="Tambong J.T."/>
            <person name="Tchagang C."/>
            <person name="Xu R."/>
        </authorList>
    </citation>
    <scope>NUCLEOTIDE SEQUENCE [LARGE SCALE GENOMIC DNA]</scope>
    <source>
        <strain evidence="7 9">S1E40</strain>
    </source>
</reference>
<feature type="transmembrane region" description="Helical" evidence="6">
    <location>
        <begin position="72"/>
        <end position="92"/>
    </location>
</feature>
<dbReference type="PANTHER" id="PTHR30086">
    <property type="entry name" value="ARGININE EXPORTER PROTEIN ARGO"/>
    <property type="match status" value="1"/>
</dbReference>
<dbReference type="PIRSF" id="PIRSF006324">
    <property type="entry name" value="LeuE"/>
    <property type="match status" value="1"/>
</dbReference>
<proteinExistence type="predicted"/>
<keyword evidence="9" id="KW-1185">Reference proteome</keyword>
<evidence type="ECO:0000313" key="10">
    <source>
        <dbReference type="Proteomes" id="UP000240571"/>
    </source>
</evidence>
<feature type="transmembrane region" description="Helical" evidence="6">
    <location>
        <begin position="41"/>
        <end position="66"/>
    </location>
</feature>
<reference evidence="8 10" key="2">
    <citation type="submission" date="2018-03" db="EMBL/GenBank/DDBJ databases">
        <title>Diversity of bacteria associated with corn roots inoculated with woodland soils in Canada, and Description of Pseudomonas aylmerense sp. nov.</title>
        <authorList>
            <person name="Tambong J.T."/>
            <person name="Xu R."/>
            <person name="Tchagang C."/>
        </authorList>
    </citation>
    <scope>NUCLEOTIDE SEQUENCE [LARGE SCALE GENOMIC DNA]</scope>
    <source>
        <strain evidence="8 10">S1E44</strain>
    </source>
</reference>
<organism evidence="8 10">
    <name type="scientific">Pseudomonas aylmerensis</name>
    <dbReference type="NCBI Taxonomy" id="1869229"/>
    <lineage>
        <taxon>Bacteria</taxon>
        <taxon>Pseudomonadati</taxon>
        <taxon>Pseudomonadota</taxon>
        <taxon>Gammaproteobacteria</taxon>
        <taxon>Pseudomonadales</taxon>
        <taxon>Pseudomonadaceae</taxon>
        <taxon>Pseudomonas</taxon>
    </lineage>
</organism>
<dbReference type="AlphaFoldDB" id="A0A2T4G7N0"/>
<evidence type="ECO:0000256" key="1">
    <source>
        <dbReference type="ARBA" id="ARBA00004651"/>
    </source>
</evidence>
<dbReference type="OrthoDB" id="9784202at2"/>
<keyword evidence="2" id="KW-1003">Cell membrane</keyword>
<dbReference type="GO" id="GO:0005886">
    <property type="term" value="C:plasma membrane"/>
    <property type="evidence" value="ECO:0007669"/>
    <property type="project" value="UniProtKB-SubCell"/>
</dbReference>
<evidence type="ECO:0000313" key="9">
    <source>
        <dbReference type="Proteomes" id="UP000095081"/>
    </source>
</evidence>
<evidence type="ECO:0000256" key="2">
    <source>
        <dbReference type="ARBA" id="ARBA00022475"/>
    </source>
</evidence>
<gene>
    <name evidence="7" type="ORF">BBG20_13960</name>
    <name evidence="8" type="ORF">C9382_06165</name>
</gene>
<comment type="caution">
    <text evidence="8">The sequence shown here is derived from an EMBL/GenBank/DDBJ whole genome shotgun (WGS) entry which is preliminary data.</text>
</comment>
<protein>
    <submittedName>
        <fullName evidence="8">LysE family translocator</fullName>
    </submittedName>
    <submittedName>
        <fullName evidence="7">Lysine transporter LysE</fullName>
    </submittedName>
</protein>
<dbReference type="RefSeq" id="WP_065904428.1">
    <property type="nucleotide sequence ID" value="NZ_MAUE01000017.1"/>
</dbReference>
<dbReference type="PANTHER" id="PTHR30086:SF20">
    <property type="entry name" value="ARGININE EXPORTER PROTEIN ARGO-RELATED"/>
    <property type="match status" value="1"/>
</dbReference>
<accession>A0A2T4G7N0</accession>
<feature type="transmembrane region" description="Helical" evidence="6">
    <location>
        <begin position="6"/>
        <end position="29"/>
    </location>
</feature>
<dbReference type="EMBL" id="PYWW01000011">
    <property type="protein sequence ID" value="PTC31656.1"/>
    <property type="molecule type" value="Genomic_DNA"/>
</dbReference>
<keyword evidence="4 6" id="KW-1133">Transmembrane helix</keyword>
<evidence type="ECO:0000256" key="6">
    <source>
        <dbReference type="SAM" id="Phobius"/>
    </source>
</evidence>